<feature type="region of interest" description="Disordered" evidence="1">
    <location>
        <begin position="737"/>
        <end position="781"/>
    </location>
</feature>
<keyword evidence="3" id="KW-1185">Reference proteome</keyword>
<feature type="region of interest" description="Disordered" evidence="1">
    <location>
        <begin position="168"/>
        <end position="188"/>
    </location>
</feature>
<feature type="region of interest" description="Disordered" evidence="1">
    <location>
        <begin position="37"/>
        <end position="64"/>
    </location>
</feature>
<dbReference type="AlphaFoldDB" id="A0A9Q8QFW8"/>
<feature type="region of interest" description="Disordered" evidence="1">
    <location>
        <begin position="609"/>
        <end position="655"/>
    </location>
</feature>
<reference evidence="2" key="1">
    <citation type="submission" date="2021-11" db="EMBL/GenBank/DDBJ databases">
        <title>Purpureocillium_takamizusanense_genome.</title>
        <authorList>
            <person name="Nguyen N.-H."/>
        </authorList>
    </citation>
    <scope>NUCLEOTIDE SEQUENCE</scope>
    <source>
        <strain evidence="2">PT3</strain>
    </source>
</reference>
<feature type="region of interest" description="Disordered" evidence="1">
    <location>
        <begin position="689"/>
        <end position="711"/>
    </location>
</feature>
<dbReference type="GeneID" id="72067058"/>
<accession>A0A9Q8QFW8</accession>
<dbReference type="RefSeq" id="XP_047842349.1">
    <property type="nucleotide sequence ID" value="XM_047986368.1"/>
</dbReference>
<feature type="compositionally biased region" description="Low complexity" evidence="1">
    <location>
        <begin position="737"/>
        <end position="746"/>
    </location>
</feature>
<dbReference type="EMBL" id="CP086357">
    <property type="protein sequence ID" value="UNI18868.1"/>
    <property type="molecule type" value="Genomic_DNA"/>
</dbReference>
<sequence length="854" mass="95348">MPLLPRAPSHSFPPTRGHAFAHLGSFVHLSAHFDNPHLRLPHSPQSVPHSETTHREDSSAMDQPFDPMELFKAEVRRKAQADGMSPEEAEVLASLALDTLRAKAATKRPGSPVTKAEVAEGVRKHAIREVEKSNARKEKLMMQGLTLIGSMTQEQLDEFMENYDGDEIGNDDEDSDEGEECRAIGTEKHGNLGRETKRFAFEDDGLEEVFGDDEDDPYDLCADMANLHLGMRRDGMDLITALCQRVELTVELAKHLRPEDLLTLYSTSRAFYQAFNAHALSVIRQIIAYKAPEAGRVFAFKMYRRHLINDPAGRVWGVQMSEAERRACGDMAKQVRTVPGVRYLQLVLTRDRCCREILAVMARLGHRTPAGTLDALLRLWLTMEVGVSSQRQAMMGSRDLWRDADLYNVQLFFVKLIMVFNEPGFGARKPEILHILLGRRYGLVFLWEVLLRKRWTTAAEIMQAKVAYRTAMRSIGRNVNGDKPAFGVPLDDVSQGHTEGWGLSFNPLLRPDELVATESLQRGLDLHMHLRFMAVWGYWDWFTGDNLVPTEDEMYVEDEETALAHMDTSHHWKKKHALKKRWASLTPEQQRKIREADEGERLMALAWLGSSSSSSSSSSSEQQQQQQPASEGEGEGDGMGSSADGAAPQPAKLDDEITRGIIVHKPKSKLKPPRTTDSLAAWVEFSSKALSGGAQRPPTGDQGLRAQALHSHGAATEEWDWLDWLQREFDYEDARTAASTAAAAAQEDAEMADGYDDEASPVSDEYDSEWSDDNDEDMESNEEMDGIIAEVLARANGPGDVVMADDRGNTGVAQDIHSQQYGEADMTDDGSDQMLQSGQDLQDFVNGFFKGTDL</sequence>
<dbReference type="KEGG" id="ptkz:JDV02_005108"/>
<feature type="compositionally biased region" description="Acidic residues" evidence="1">
    <location>
        <begin position="168"/>
        <end position="179"/>
    </location>
</feature>
<dbReference type="Proteomes" id="UP000829364">
    <property type="component" value="Chromosome 4"/>
</dbReference>
<proteinExistence type="predicted"/>
<organism evidence="2 3">
    <name type="scientific">Purpureocillium takamizusanense</name>
    <dbReference type="NCBI Taxonomy" id="2060973"/>
    <lineage>
        <taxon>Eukaryota</taxon>
        <taxon>Fungi</taxon>
        <taxon>Dikarya</taxon>
        <taxon>Ascomycota</taxon>
        <taxon>Pezizomycotina</taxon>
        <taxon>Sordariomycetes</taxon>
        <taxon>Hypocreomycetidae</taxon>
        <taxon>Hypocreales</taxon>
        <taxon>Ophiocordycipitaceae</taxon>
        <taxon>Purpureocillium</taxon>
    </lineage>
</organism>
<feature type="compositionally biased region" description="Acidic residues" evidence="1">
    <location>
        <begin position="747"/>
        <end position="781"/>
    </location>
</feature>
<name>A0A9Q8QFW8_9HYPO</name>
<gene>
    <name evidence="2" type="ORF">JDV02_005108</name>
</gene>
<feature type="compositionally biased region" description="Low complexity" evidence="1">
    <location>
        <begin position="609"/>
        <end position="631"/>
    </location>
</feature>
<dbReference type="OrthoDB" id="4966at2759"/>
<evidence type="ECO:0000313" key="2">
    <source>
        <dbReference type="EMBL" id="UNI18868.1"/>
    </source>
</evidence>
<evidence type="ECO:0000313" key="3">
    <source>
        <dbReference type="Proteomes" id="UP000829364"/>
    </source>
</evidence>
<protein>
    <submittedName>
        <fullName evidence="2">Uncharacterized protein</fullName>
    </submittedName>
</protein>
<evidence type="ECO:0000256" key="1">
    <source>
        <dbReference type="SAM" id="MobiDB-lite"/>
    </source>
</evidence>